<evidence type="ECO:0000313" key="3">
    <source>
        <dbReference type="Proteomes" id="UP001497623"/>
    </source>
</evidence>
<sequence length="653" mass="71216">MEGLGVIVEAYFGERESESNLSCSGLQISPHLVLTHGTILTDIFKETLAYPLIQQLKYKKFVENQNSVLQSFLEKIPVNIEITFPHKHQMRDKLQLQSFTKSVANNARNKNVSGGQKYHVCCSQIAMVFLEPSISETFDELMPESEQWTISETNDEKIETLDREMEKILLSSFVVLQILSSEEDKHEPITIKKEIEMYAKKLIHNVNIVTKGMQILVEGSPFGNLSPGVFLNSLSTGIVSNISSNGSVILSDARCVMGTEGAPVYASPAGTVTVVALVVSPFCWRGGEWLGLTLMASAKVVLDTLLLYCQGLNDISSENHQVMNMENEINDIILNTNSNVLLEEQICPILSEALECSVVGVECGGGWGSGVIVNSDPGIVITCAHVTEPSKTGAVDIYISTGARITGHIVHQTKPLAVESGDDKCHLFDIAVISTISPLPKPIKLAQDMPRLGCHIMSGGYGIFSPSRIKSPTLSHGIISKVVTVPFESIKWSILRTQKSNKSLCMLDLDTNVMSKKTNVHKELHNHYRHYKYESSPVFANNMCETDQQEIGSIPILLQTTCSVYSGTSGGPIVGWNPGHGVRVIGITVCNARDSESKATYPHINLAVPAAAISNVVNQYINTGDASVLSQLDIESTVGSKLWSLGDTPKSKL</sequence>
<dbReference type="GO" id="GO:0005777">
    <property type="term" value="C:peroxisome"/>
    <property type="evidence" value="ECO:0007669"/>
    <property type="project" value="UniProtKB-SubCell"/>
</dbReference>
<proteinExistence type="inferred from homology"/>
<dbReference type="Proteomes" id="UP001497623">
    <property type="component" value="Unassembled WGS sequence"/>
</dbReference>
<dbReference type="EC" id="3.4.21.-" evidence="1"/>
<organism evidence="2 3">
    <name type="scientific">Meganyctiphanes norvegica</name>
    <name type="common">Northern krill</name>
    <name type="synonym">Thysanopoda norvegica</name>
    <dbReference type="NCBI Taxonomy" id="48144"/>
    <lineage>
        <taxon>Eukaryota</taxon>
        <taxon>Metazoa</taxon>
        <taxon>Ecdysozoa</taxon>
        <taxon>Arthropoda</taxon>
        <taxon>Crustacea</taxon>
        <taxon>Multicrustacea</taxon>
        <taxon>Malacostraca</taxon>
        <taxon>Eumalacostraca</taxon>
        <taxon>Eucarida</taxon>
        <taxon>Euphausiacea</taxon>
        <taxon>Euphausiidae</taxon>
        <taxon>Meganyctiphanes</taxon>
    </lineage>
</organism>
<evidence type="ECO:0000256" key="1">
    <source>
        <dbReference type="PIRNR" id="PIRNR037989"/>
    </source>
</evidence>
<name>A0AAV2RS37_MEGNR</name>
<keyword evidence="1" id="KW-0645">Protease</keyword>
<dbReference type="PANTHER" id="PTHR21004">
    <property type="entry name" value="SERINE PROTEASE-RELATED"/>
    <property type="match status" value="1"/>
</dbReference>
<comment type="function">
    <text evidence="1">Peroxisomal protease that mediates both the removal of the leader peptide from proteins containing a PTS2 target sequence and processes several PTS1-containing proteins. Catalyzes the processing of PTS1-proteins involved in the peroxisomal beta-oxidation of fatty acids.</text>
</comment>
<dbReference type="PANTHER" id="PTHR21004:SF0">
    <property type="entry name" value="PEROXISOMAL LEADER PEPTIDE-PROCESSING PROTEASE"/>
    <property type="match status" value="1"/>
</dbReference>
<dbReference type="InterPro" id="IPR039245">
    <property type="entry name" value="TYSND1/DEG15"/>
</dbReference>
<comment type="caution">
    <text evidence="2">The sequence shown here is derived from an EMBL/GenBank/DDBJ whole genome shotgun (WGS) entry which is preliminary data.</text>
</comment>
<dbReference type="InterPro" id="IPR043504">
    <property type="entry name" value="Peptidase_S1_PA_chymotrypsin"/>
</dbReference>
<dbReference type="Gene3D" id="2.40.10.10">
    <property type="entry name" value="Trypsin-like serine proteases"/>
    <property type="match status" value="2"/>
</dbReference>
<keyword evidence="3" id="KW-1185">Reference proteome</keyword>
<dbReference type="GO" id="GO:0016485">
    <property type="term" value="P:protein processing"/>
    <property type="evidence" value="ECO:0007669"/>
    <property type="project" value="InterPro"/>
</dbReference>
<comment type="similarity">
    <text evidence="1">Belongs to the peptidase S1B family.</text>
</comment>
<dbReference type="GO" id="GO:0004252">
    <property type="term" value="F:serine-type endopeptidase activity"/>
    <property type="evidence" value="ECO:0007669"/>
    <property type="project" value="InterPro"/>
</dbReference>
<keyword evidence="1" id="KW-0720">Serine protease</keyword>
<protein>
    <recommendedName>
        <fullName evidence="1">Peroxisomal leader peptide-processing protease</fullName>
        <ecNumber evidence="1">3.4.21.-</ecNumber>
    </recommendedName>
</protein>
<accession>A0AAV2RS37</accession>
<gene>
    <name evidence="2" type="ORF">MNOR_LOCUS27848</name>
</gene>
<dbReference type="AlphaFoldDB" id="A0AAV2RS37"/>
<dbReference type="SUPFAM" id="SSF50494">
    <property type="entry name" value="Trypsin-like serine proteases"/>
    <property type="match status" value="1"/>
</dbReference>
<keyword evidence="1" id="KW-0576">Peroxisome</keyword>
<comment type="PTM">
    <text evidence="1">The full-lengh TYSND1 is the active the proteolytic processing of PTS1- and PTS2-proteins and in self-cleavage, and intermolecular self-cleavage of TYSND1 down-regulates its protease activity.</text>
</comment>
<dbReference type="EMBL" id="CAXKWB010029901">
    <property type="protein sequence ID" value="CAL4136689.1"/>
    <property type="molecule type" value="Genomic_DNA"/>
</dbReference>
<reference evidence="2 3" key="1">
    <citation type="submission" date="2024-05" db="EMBL/GenBank/DDBJ databases">
        <authorList>
            <person name="Wallberg A."/>
        </authorList>
    </citation>
    <scope>NUCLEOTIDE SEQUENCE [LARGE SCALE GENOMIC DNA]</scope>
</reference>
<dbReference type="GO" id="GO:0031998">
    <property type="term" value="P:regulation of fatty acid beta-oxidation"/>
    <property type="evidence" value="ECO:0007669"/>
    <property type="project" value="TreeGrafter"/>
</dbReference>
<comment type="subcellular location">
    <subcellularLocation>
        <location evidence="1">Peroxisome</location>
    </subcellularLocation>
</comment>
<keyword evidence="1" id="KW-0378">Hydrolase</keyword>
<dbReference type="Pfam" id="PF13365">
    <property type="entry name" value="Trypsin_2"/>
    <property type="match status" value="1"/>
</dbReference>
<dbReference type="InterPro" id="IPR009003">
    <property type="entry name" value="Peptidase_S1_PA"/>
</dbReference>
<evidence type="ECO:0000313" key="2">
    <source>
        <dbReference type="EMBL" id="CAL4136689.1"/>
    </source>
</evidence>